<dbReference type="EMBL" id="KN818262">
    <property type="protein sequence ID" value="KIL63110.1"/>
    <property type="molecule type" value="Genomic_DNA"/>
</dbReference>
<keyword evidence="2" id="KW-1185">Reference proteome</keyword>
<dbReference type="InParanoid" id="A0A0C2SIU6"/>
<sequence length="75" mass="8604">MDVDTAARLSITISLQEPTPESEVYLRLLILYNLLSSNGVREKECRARAMTRMYFTKSRTQKNMIITYSMVSVAP</sequence>
<evidence type="ECO:0000313" key="1">
    <source>
        <dbReference type="EMBL" id="KIL63110.1"/>
    </source>
</evidence>
<accession>A0A0C2SIU6</accession>
<proteinExistence type="predicted"/>
<dbReference type="HOGENOM" id="CLU_2670580_0_0_1"/>
<dbReference type="Proteomes" id="UP000054549">
    <property type="component" value="Unassembled WGS sequence"/>
</dbReference>
<gene>
    <name evidence="1" type="ORF">M378DRAFT_728312</name>
</gene>
<organism evidence="1 2">
    <name type="scientific">Amanita muscaria (strain Koide BX008)</name>
    <dbReference type="NCBI Taxonomy" id="946122"/>
    <lineage>
        <taxon>Eukaryota</taxon>
        <taxon>Fungi</taxon>
        <taxon>Dikarya</taxon>
        <taxon>Basidiomycota</taxon>
        <taxon>Agaricomycotina</taxon>
        <taxon>Agaricomycetes</taxon>
        <taxon>Agaricomycetidae</taxon>
        <taxon>Agaricales</taxon>
        <taxon>Pluteineae</taxon>
        <taxon>Amanitaceae</taxon>
        <taxon>Amanita</taxon>
    </lineage>
</organism>
<dbReference type="AlphaFoldDB" id="A0A0C2SIU6"/>
<reference evidence="1 2" key="1">
    <citation type="submission" date="2014-04" db="EMBL/GenBank/DDBJ databases">
        <title>Evolutionary Origins and Diversification of the Mycorrhizal Mutualists.</title>
        <authorList>
            <consortium name="DOE Joint Genome Institute"/>
            <consortium name="Mycorrhizal Genomics Consortium"/>
            <person name="Kohler A."/>
            <person name="Kuo A."/>
            <person name="Nagy L.G."/>
            <person name="Floudas D."/>
            <person name="Copeland A."/>
            <person name="Barry K.W."/>
            <person name="Cichocki N."/>
            <person name="Veneault-Fourrey C."/>
            <person name="LaButti K."/>
            <person name="Lindquist E.A."/>
            <person name="Lipzen A."/>
            <person name="Lundell T."/>
            <person name="Morin E."/>
            <person name="Murat C."/>
            <person name="Riley R."/>
            <person name="Ohm R."/>
            <person name="Sun H."/>
            <person name="Tunlid A."/>
            <person name="Henrissat B."/>
            <person name="Grigoriev I.V."/>
            <person name="Hibbett D.S."/>
            <person name="Martin F."/>
        </authorList>
    </citation>
    <scope>NUCLEOTIDE SEQUENCE [LARGE SCALE GENOMIC DNA]</scope>
    <source>
        <strain evidence="1 2">Koide BX008</strain>
    </source>
</reference>
<evidence type="ECO:0000313" key="2">
    <source>
        <dbReference type="Proteomes" id="UP000054549"/>
    </source>
</evidence>
<protein>
    <submittedName>
        <fullName evidence="1">Uncharacterized protein</fullName>
    </submittedName>
</protein>
<name>A0A0C2SIU6_AMAMK</name>